<evidence type="ECO:0000313" key="2">
    <source>
        <dbReference type="Proteomes" id="UP001162483"/>
    </source>
</evidence>
<sequence>MILGSDILFTTAHVITDWPISDHMKIVHNGWCSFMPSIVYCCVDLCDWSQWTHSTDRANDSSYVPCD</sequence>
<protein>
    <submittedName>
        <fullName evidence="1">Uncharacterized protein</fullName>
    </submittedName>
</protein>
<name>A0ABN9D241_9NEOB</name>
<organism evidence="1 2">
    <name type="scientific">Staurois parvus</name>
    <dbReference type="NCBI Taxonomy" id="386267"/>
    <lineage>
        <taxon>Eukaryota</taxon>
        <taxon>Metazoa</taxon>
        <taxon>Chordata</taxon>
        <taxon>Craniata</taxon>
        <taxon>Vertebrata</taxon>
        <taxon>Euteleostomi</taxon>
        <taxon>Amphibia</taxon>
        <taxon>Batrachia</taxon>
        <taxon>Anura</taxon>
        <taxon>Neobatrachia</taxon>
        <taxon>Ranoidea</taxon>
        <taxon>Ranidae</taxon>
        <taxon>Staurois</taxon>
    </lineage>
</organism>
<keyword evidence="2" id="KW-1185">Reference proteome</keyword>
<evidence type="ECO:0000313" key="1">
    <source>
        <dbReference type="EMBL" id="CAI9566544.1"/>
    </source>
</evidence>
<reference evidence="1" key="1">
    <citation type="submission" date="2023-05" db="EMBL/GenBank/DDBJ databases">
        <authorList>
            <person name="Stuckert A."/>
        </authorList>
    </citation>
    <scope>NUCLEOTIDE SEQUENCE</scope>
</reference>
<dbReference type="EMBL" id="CATNWA010014045">
    <property type="protein sequence ID" value="CAI9566544.1"/>
    <property type="molecule type" value="Genomic_DNA"/>
</dbReference>
<accession>A0ABN9D241</accession>
<proteinExistence type="predicted"/>
<dbReference type="Proteomes" id="UP001162483">
    <property type="component" value="Unassembled WGS sequence"/>
</dbReference>
<comment type="caution">
    <text evidence="1">The sequence shown here is derived from an EMBL/GenBank/DDBJ whole genome shotgun (WGS) entry which is preliminary data.</text>
</comment>
<gene>
    <name evidence="1" type="ORF">SPARVUS_LOCUS6392386</name>
</gene>